<organism evidence="4 5">
    <name type="scientific">Aerophobetes bacterium</name>
    <dbReference type="NCBI Taxonomy" id="2030807"/>
    <lineage>
        <taxon>Bacteria</taxon>
        <taxon>Candidatus Aerophobota</taxon>
    </lineage>
</organism>
<dbReference type="InterPro" id="IPR014717">
    <property type="entry name" value="Transl_elong_EF1B/ribsomal_bS6"/>
</dbReference>
<accession>A0A662DJB7</accession>
<sequence length="111" mass="12855">MQVYEMVFALRPGLDEEAIKSVKDEIQGFIGQNGGEMEGFTDIGKRKLAYEVKKEKEAYFIKVSFSIDPSRIEDLLRWVRARDNVIRVMVTRKPSLAGEDKERRKSNVRSE</sequence>
<keyword evidence="3" id="KW-0694">RNA-binding</keyword>
<dbReference type="EMBL" id="QMQA01000065">
    <property type="protein sequence ID" value="RLE14006.1"/>
    <property type="molecule type" value="Genomic_DNA"/>
</dbReference>
<dbReference type="InterPro" id="IPR020814">
    <property type="entry name" value="Ribosomal_S6_plastid/chlpt"/>
</dbReference>
<dbReference type="InterPro" id="IPR035980">
    <property type="entry name" value="Ribosomal_bS6_sf"/>
</dbReference>
<dbReference type="PANTHER" id="PTHR21011">
    <property type="entry name" value="MITOCHONDRIAL 28S RIBOSOMAL PROTEIN S6"/>
    <property type="match status" value="1"/>
</dbReference>
<name>A0A662DJB7_UNCAE</name>
<protein>
    <recommendedName>
        <fullName evidence="2 3">Small ribosomal subunit protein bS6</fullName>
    </recommendedName>
</protein>
<dbReference type="GO" id="GO:0003735">
    <property type="term" value="F:structural constituent of ribosome"/>
    <property type="evidence" value="ECO:0007669"/>
    <property type="project" value="InterPro"/>
</dbReference>
<gene>
    <name evidence="3 4" type="primary">rpsF</name>
    <name evidence="4" type="ORF">DRJ04_03195</name>
</gene>
<dbReference type="AlphaFoldDB" id="A0A662DJB7"/>
<comment type="function">
    <text evidence="3">Binds together with bS18 to 16S ribosomal RNA.</text>
</comment>
<dbReference type="GO" id="GO:0005840">
    <property type="term" value="C:ribosome"/>
    <property type="evidence" value="ECO:0007669"/>
    <property type="project" value="UniProtKB-KW"/>
</dbReference>
<dbReference type="HAMAP" id="MF_00360">
    <property type="entry name" value="Ribosomal_bS6"/>
    <property type="match status" value="1"/>
</dbReference>
<evidence type="ECO:0000313" key="4">
    <source>
        <dbReference type="EMBL" id="RLE14006.1"/>
    </source>
</evidence>
<dbReference type="Proteomes" id="UP000280417">
    <property type="component" value="Unassembled WGS sequence"/>
</dbReference>
<keyword evidence="3 4" id="KW-0689">Ribosomal protein</keyword>
<dbReference type="NCBIfam" id="TIGR00166">
    <property type="entry name" value="S6"/>
    <property type="match status" value="1"/>
</dbReference>
<dbReference type="Gene3D" id="3.30.70.60">
    <property type="match status" value="1"/>
</dbReference>
<keyword evidence="3" id="KW-0687">Ribonucleoprotein</keyword>
<dbReference type="GO" id="GO:0070181">
    <property type="term" value="F:small ribosomal subunit rRNA binding"/>
    <property type="evidence" value="ECO:0007669"/>
    <property type="project" value="TreeGrafter"/>
</dbReference>
<comment type="caution">
    <text evidence="4">The sequence shown here is derived from an EMBL/GenBank/DDBJ whole genome shotgun (WGS) entry which is preliminary data.</text>
</comment>
<dbReference type="GO" id="GO:0006412">
    <property type="term" value="P:translation"/>
    <property type="evidence" value="ECO:0007669"/>
    <property type="project" value="UniProtKB-UniRule"/>
</dbReference>
<dbReference type="InterPro" id="IPR000529">
    <property type="entry name" value="Ribosomal_bS6"/>
</dbReference>
<dbReference type="PANTHER" id="PTHR21011:SF1">
    <property type="entry name" value="SMALL RIBOSOMAL SUBUNIT PROTEIN BS6M"/>
    <property type="match status" value="1"/>
</dbReference>
<dbReference type="GO" id="GO:1990904">
    <property type="term" value="C:ribonucleoprotein complex"/>
    <property type="evidence" value="ECO:0007669"/>
    <property type="project" value="UniProtKB-KW"/>
</dbReference>
<dbReference type="GO" id="GO:0005737">
    <property type="term" value="C:cytoplasm"/>
    <property type="evidence" value="ECO:0007669"/>
    <property type="project" value="UniProtKB-ARBA"/>
</dbReference>
<evidence type="ECO:0000256" key="1">
    <source>
        <dbReference type="ARBA" id="ARBA00009512"/>
    </source>
</evidence>
<evidence type="ECO:0000256" key="3">
    <source>
        <dbReference type="HAMAP-Rule" id="MF_00360"/>
    </source>
</evidence>
<evidence type="ECO:0000256" key="2">
    <source>
        <dbReference type="ARBA" id="ARBA00035294"/>
    </source>
</evidence>
<dbReference type="Pfam" id="PF01250">
    <property type="entry name" value="Ribosomal_S6"/>
    <property type="match status" value="1"/>
</dbReference>
<comment type="similarity">
    <text evidence="1 3">Belongs to the bacterial ribosomal protein bS6 family.</text>
</comment>
<proteinExistence type="inferred from homology"/>
<dbReference type="SUPFAM" id="SSF54995">
    <property type="entry name" value="Ribosomal protein S6"/>
    <property type="match status" value="1"/>
</dbReference>
<reference evidence="4 5" key="1">
    <citation type="submission" date="2018-06" db="EMBL/GenBank/DDBJ databases">
        <title>Extensive metabolic versatility and redundancy in microbially diverse, dynamic hydrothermal sediments.</title>
        <authorList>
            <person name="Dombrowski N."/>
            <person name="Teske A."/>
            <person name="Baker B.J."/>
        </authorList>
    </citation>
    <scope>NUCLEOTIDE SEQUENCE [LARGE SCALE GENOMIC DNA]</scope>
    <source>
        <strain evidence="4">B3_G15</strain>
    </source>
</reference>
<keyword evidence="3" id="KW-0699">rRNA-binding</keyword>
<evidence type="ECO:0000313" key="5">
    <source>
        <dbReference type="Proteomes" id="UP000280417"/>
    </source>
</evidence>
<dbReference type="CDD" id="cd00473">
    <property type="entry name" value="bS6"/>
    <property type="match status" value="1"/>
</dbReference>